<accession>A0A100I9R8</accession>
<feature type="compositionally biased region" description="Basic and acidic residues" evidence="1">
    <location>
        <begin position="494"/>
        <end position="518"/>
    </location>
</feature>
<feature type="compositionally biased region" description="Basic and acidic residues" evidence="1">
    <location>
        <begin position="182"/>
        <end position="198"/>
    </location>
</feature>
<feature type="region of interest" description="Disordered" evidence="1">
    <location>
        <begin position="235"/>
        <end position="293"/>
    </location>
</feature>
<proteinExistence type="predicted"/>
<feature type="region of interest" description="Disordered" evidence="1">
    <location>
        <begin position="476"/>
        <end position="519"/>
    </location>
</feature>
<feature type="compositionally biased region" description="Acidic residues" evidence="1">
    <location>
        <begin position="199"/>
        <end position="209"/>
    </location>
</feature>
<feature type="region of interest" description="Disordered" evidence="1">
    <location>
        <begin position="150"/>
        <end position="209"/>
    </location>
</feature>
<evidence type="ECO:0000256" key="1">
    <source>
        <dbReference type="SAM" id="MobiDB-lite"/>
    </source>
</evidence>
<evidence type="ECO:0000313" key="2">
    <source>
        <dbReference type="EMBL" id="GAQ37306.1"/>
    </source>
</evidence>
<dbReference type="OMA" id="ERNTTIC"/>
<feature type="compositionally biased region" description="Low complexity" evidence="1">
    <location>
        <begin position="258"/>
        <end position="274"/>
    </location>
</feature>
<dbReference type="VEuPathDB" id="FungiDB:ASPNIDRAFT2_1137920"/>
<feature type="compositionally biased region" description="Pro residues" evidence="1">
    <location>
        <begin position="482"/>
        <end position="491"/>
    </location>
</feature>
<protein>
    <submittedName>
        <fullName evidence="2">Similar to An04g00770</fullName>
    </submittedName>
</protein>
<feature type="compositionally biased region" description="Low complexity" evidence="1">
    <location>
        <begin position="531"/>
        <end position="545"/>
    </location>
</feature>
<dbReference type="VEuPathDB" id="FungiDB:M747DRAFT_331059"/>
<sequence>MDHKIDTLATLHNWTQGTPSLYPFTGIIQLYLAEEISVVTAVGEISAFMEKRGEGLDECVHDLWASILHAGRCLPCTNIMVSSATAEISITSNGHGGTLGEKIKKKETIDTDISHHQTPTPSQKKLIALMHAIKNMPDVHVHVRARTKSRYSYSAASQVGGGRERERYSSYGGGGGGVNGDITERNENGNGNEEHGGGEDEGESTEEEELYHPSLGVYLDGTVGGSHYIRHLHDPVAAPVPPQPQPPPPPIPSEPRKNTNTNTQPQNQDQPQPEENSRPKPPKLPSSASESTIRPTKTKSLVWAYLPHFRDVVGSIFTDFGDVLGMHLHPFPHPHTRHQQQYLNKMHPRDQKVLHQAWLNFITFLAFLAREGVLHSPSDSDNYAYGFDEYDWGFDHQDNNNNSHEEEDECDGVGSWIDDLAISCLWILENLPHQPQDHHHHHDKNDKNDHLQNNTQILTATTFALLYGEHLWRRRGIRTPSHPHPPSPPSPSSHQEKPKEEKDKEKEREKEKEKEKDNYIVAGLTLDEFESGSVSASTSTSAANSPPLAVSPPPNDGDEGGDMGRFITRKTWEGWIRRFNELAGDVGPGIGMGMGLWDGTREGAWLAGEVLRRVISIPE</sequence>
<reference evidence="3" key="1">
    <citation type="journal article" date="2016" name="Genome Announc.">
        <title>Draft genome sequence of Aspergillus niger strain An76.</title>
        <authorList>
            <person name="Gong W."/>
            <person name="Cheng Z."/>
            <person name="Zhang H."/>
            <person name="Liu L."/>
            <person name="Gao P."/>
            <person name="Wang L."/>
        </authorList>
    </citation>
    <scope>NUCLEOTIDE SEQUENCE [LARGE SCALE GENOMIC DNA]</scope>
    <source>
        <strain evidence="3">An76</strain>
    </source>
</reference>
<name>A0A100I9R8_ASPNG</name>
<gene>
    <name evidence="2" type="ORF">ABL_02056</name>
</gene>
<evidence type="ECO:0000313" key="3">
    <source>
        <dbReference type="Proteomes" id="UP000068243"/>
    </source>
</evidence>
<dbReference type="EMBL" id="BCMY01000003">
    <property type="protein sequence ID" value="GAQ37306.1"/>
    <property type="molecule type" value="Genomic_DNA"/>
</dbReference>
<dbReference type="OrthoDB" id="3350591at2759"/>
<feature type="region of interest" description="Disordered" evidence="1">
    <location>
        <begin position="531"/>
        <end position="562"/>
    </location>
</feature>
<dbReference type="AlphaFoldDB" id="A0A100I9R8"/>
<dbReference type="Proteomes" id="UP000068243">
    <property type="component" value="Unassembled WGS sequence"/>
</dbReference>
<dbReference type="VEuPathDB" id="FungiDB:An04g00770"/>
<organism evidence="2 3">
    <name type="scientific">Aspergillus niger</name>
    <dbReference type="NCBI Taxonomy" id="5061"/>
    <lineage>
        <taxon>Eukaryota</taxon>
        <taxon>Fungi</taxon>
        <taxon>Dikarya</taxon>
        <taxon>Ascomycota</taxon>
        <taxon>Pezizomycotina</taxon>
        <taxon>Eurotiomycetes</taxon>
        <taxon>Eurotiomycetidae</taxon>
        <taxon>Eurotiales</taxon>
        <taxon>Aspergillaceae</taxon>
        <taxon>Aspergillus</taxon>
        <taxon>Aspergillus subgen. Circumdati</taxon>
    </lineage>
</organism>
<comment type="caution">
    <text evidence="2">The sequence shown here is derived from an EMBL/GenBank/DDBJ whole genome shotgun (WGS) entry which is preliminary data.</text>
</comment>
<feature type="compositionally biased region" description="Pro residues" evidence="1">
    <location>
        <begin position="238"/>
        <end position="253"/>
    </location>
</feature>